<sequence>MAIYLYRKIKASRATRSSSDGIPLGPDQSNPFEGITTTQEKLTPSPELEAEKRRRRLYRWKLFGSLFAPYMLATIDLTIVATAVPFIASHFDELDELNWIVTAFTLTSTALIPTFGQLADVFGRHAALQLATFFMLVGSVLCAAAQAWGMLLLGRAMQGMGAAGLMSTIMIILADNVTLEENAKNNSIFAFLGGVAYSVGPVVGGYLTDSNWRYCFVISIPIAFISHIIIYFLLRNELKGGTYSRRGTSLSSFLSALATIDIIGTILFIFGVGLIILGTAWGGSTYPWVSAEVLAPVIIGGVCFISFFFYEYLLEGGTFMGIFPSQKPVLPYSMFKKLDTIWLAILQFAAGAAMYSVFYYVGIYFTLVEDYPASKAGVQLLYYIPGLGAGVYLALFLCNVYPAQTFYPLTLGTLAETIGLALVTWGIRTQQTSIITGMMVLAGAGTGIRMMPAQLHAAGIWPDRIAAALSLMRFALPFGGTLGITIMGSVFNNKLGVVGGGVSATDLGRGGRQSLDYIASLPGDLQDEVRRQGRDAIMWAYIAIMPILGISVVTGCFMGNVWIKRRKKATQGVEGVEEGGDESCNGQVVHVPHLWALFKGNVDKYKHVGRHGES</sequence>
<feature type="transmembrane region" description="Helical" evidence="6">
    <location>
        <begin position="380"/>
        <end position="398"/>
    </location>
</feature>
<feature type="transmembrane region" description="Helical" evidence="6">
    <location>
        <begin position="99"/>
        <end position="118"/>
    </location>
</feature>
<dbReference type="PRINTS" id="PR01036">
    <property type="entry name" value="TCRTETB"/>
</dbReference>
<feature type="compositionally biased region" description="Polar residues" evidence="5">
    <location>
        <begin position="27"/>
        <end position="42"/>
    </location>
</feature>
<dbReference type="InterPro" id="IPR011701">
    <property type="entry name" value="MFS"/>
</dbReference>
<evidence type="ECO:0000256" key="2">
    <source>
        <dbReference type="ARBA" id="ARBA00022692"/>
    </source>
</evidence>
<feature type="transmembrane region" description="Helical" evidence="6">
    <location>
        <begin position="62"/>
        <end position="87"/>
    </location>
</feature>
<proteinExistence type="predicted"/>
<feature type="transmembrane region" description="Helical" evidence="6">
    <location>
        <begin position="293"/>
        <end position="313"/>
    </location>
</feature>
<evidence type="ECO:0000256" key="3">
    <source>
        <dbReference type="ARBA" id="ARBA00022989"/>
    </source>
</evidence>
<evidence type="ECO:0000256" key="5">
    <source>
        <dbReference type="SAM" id="MobiDB-lite"/>
    </source>
</evidence>
<name>A0ABR4J1G6_9EURO</name>
<dbReference type="InterPro" id="IPR020846">
    <property type="entry name" value="MFS_dom"/>
</dbReference>
<organism evidence="8 9">
    <name type="scientific">Aspergillus cavernicola</name>
    <dbReference type="NCBI Taxonomy" id="176166"/>
    <lineage>
        <taxon>Eukaryota</taxon>
        <taxon>Fungi</taxon>
        <taxon>Dikarya</taxon>
        <taxon>Ascomycota</taxon>
        <taxon>Pezizomycotina</taxon>
        <taxon>Eurotiomycetes</taxon>
        <taxon>Eurotiomycetidae</taxon>
        <taxon>Eurotiales</taxon>
        <taxon>Aspergillaceae</taxon>
        <taxon>Aspergillus</taxon>
        <taxon>Aspergillus subgen. Nidulantes</taxon>
    </lineage>
</organism>
<evidence type="ECO:0000313" key="8">
    <source>
        <dbReference type="EMBL" id="KAL2833886.1"/>
    </source>
</evidence>
<accession>A0ABR4J1G6</accession>
<dbReference type="Pfam" id="PF07690">
    <property type="entry name" value="MFS_1"/>
    <property type="match status" value="1"/>
</dbReference>
<feature type="transmembrane region" description="Helical" evidence="6">
    <location>
        <begin position="188"/>
        <end position="208"/>
    </location>
</feature>
<protein>
    <submittedName>
        <fullName evidence="8">Major facilitator superfamily domain-containing protein</fullName>
    </submittedName>
</protein>
<dbReference type="EMBL" id="JBFXLS010000003">
    <property type="protein sequence ID" value="KAL2833886.1"/>
    <property type="molecule type" value="Genomic_DNA"/>
</dbReference>
<feature type="transmembrane region" description="Helical" evidence="6">
    <location>
        <begin position="433"/>
        <end position="451"/>
    </location>
</feature>
<dbReference type="SUPFAM" id="SSF103473">
    <property type="entry name" value="MFS general substrate transporter"/>
    <property type="match status" value="2"/>
</dbReference>
<feature type="transmembrane region" description="Helical" evidence="6">
    <location>
        <begin position="130"/>
        <end position="151"/>
    </location>
</feature>
<evidence type="ECO:0000256" key="1">
    <source>
        <dbReference type="ARBA" id="ARBA00004141"/>
    </source>
</evidence>
<keyword evidence="9" id="KW-1185">Reference proteome</keyword>
<evidence type="ECO:0000259" key="7">
    <source>
        <dbReference type="PROSITE" id="PS50850"/>
    </source>
</evidence>
<feature type="domain" description="Major facilitator superfamily (MFS) profile" evidence="7">
    <location>
        <begin position="62"/>
        <end position="567"/>
    </location>
</feature>
<feature type="transmembrane region" description="Helical" evidence="6">
    <location>
        <begin position="341"/>
        <end position="360"/>
    </location>
</feature>
<comment type="caution">
    <text evidence="8">The sequence shown here is derived from an EMBL/GenBank/DDBJ whole genome shotgun (WGS) entry which is preliminary data.</text>
</comment>
<feature type="transmembrane region" description="Helical" evidence="6">
    <location>
        <begin position="471"/>
        <end position="491"/>
    </location>
</feature>
<comment type="subcellular location">
    <subcellularLocation>
        <location evidence="1">Membrane</location>
        <topology evidence="1">Multi-pass membrane protein</topology>
    </subcellularLocation>
</comment>
<reference evidence="8 9" key="1">
    <citation type="submission" date="2024-07" db="EMBL/GenBank/DDBJ databases">
        <title>Section-level genome sequencing and comparative genomics of Aspergillus sections Usti and Cavernicolus.</title>
        <authorList>
            <consortium name="Lawrence Berkeley National Laboratory"/>
            <person name="Nybo J.L."/>
            <person name="Vesth T.C."/>
            <person name="Theobald S."/>
            <person name="Frisvad J.C."/>
            <person name="Larsen T.O."/>
            <person name="Kjaerboelling I."/>
            <person name="Rothschild-Mancinelli K."/>
            <person name="Lyhne E.K."/>
            <person name="Kogle M.E."/>
            <person name="Barry K."/>
            <person name="Clum A."/>
            <person name="Na H."/>
            <person name="Ledsgaard L."/>
            <person name="Lin J."/>
            <person name="Lipzen A."/>
            <person name="Kuo A."/>
            <person name="Riley R."/>
            <person name="Mondo S."/>
            <person name="LaButti K."/>
            <person name="Haridas S."/>
            <person name="Pangalinan J."/>
            <person name="Salamov A.A."/>
            <person name="Simmons B.A."/>
            <person name="Magnuson J.K."/>
            <person name="Chen J."/>
            <person name="Drula E."/>
            <person name="Henrissat B."/>
            <person name="Wiebenga A."/>
            <person name="Lubbers R.J."/>
            <person name="Gomes A.C."/>
            <person name="Makela M.R."/>
            <person name="Stajich J."/>
            <person name="Grigoriev I.V."/>
            <person name="Mortensen U.H."/>
            <person name="De vries R.P."/>
            <person name="Baker S.E."/>
            <person name="Andersen M.R."/>
        </authorList>
    </citation>
    <scope>NUCLEOTIDE SEQUENCE [LARGE SCALE GENOMIC DNA]</scope>
    <source>
        <strain evidence="8 9">CBS 600.67</strain>
    </source>
</reference>
<feature type="transmembrane region" description="Helical" evidence="6">
    <location>
        <begin position="254"/>
        <end position="281"/>
    </location>
</feature>
<keyword evidence="2 6" id="KW-0812">Transmembrane</keyword>
<feature type="region of interest" description="Disordered" evidence="5">
    <location>
        <begin position="16"/>
        <end position="48"/>
    </location>
</feature>
<dbReference type="InterPro" id="IPR036259">
    <property type="entry name" value="MFS_trans_sf"/>
</dbReference>
<dbReference type="PANTHER" id="PTHR23501">
    <property type="entry name" value="MAJOR FACILITATOR SUPERFAMILY"/>
    <property type="match status" value="1"/>
</dbReference>
<keyword evidence="3 6" id="KW-1133">Transmembrane helix</keyword>
<dbReference type="Proteomes" id="UP001610335">
    <property type="component" value="Unassembled WGS sequence"/>
</dbReference>
<evidence type="ECO:0000256" key="6">
    <source>
        <dbReference type="SAM" id="Phobius"/>
    </source>
</evidence>
<gene>
    <name evidence="8" type="ORF">BDW59DRAFT_156687</name>
</gene>
<keyword evidence="4 6" id="KW-0472">Membrane</keyword>
<feature type="transmembrane region" description="Helical" evidence="6">
    <location>
        <begin position="538"/>
        <end position="563"/>
    </location>
</feature>
<dbReference type="PROSITE" id="PS50850">
    <property type="entry name" value="MFS"/>
    <property type="match status" value="1"/>
</dbReference>
<evidence type="ECO:0000256" key="4">
    <source>
        <dbReference type="ARBA" id="ARBA00023136"/>
    </source>
</evidence>
<dbReference type="Gene3D" id="1.20.1250.20">
    <property type="entry name" value="MFS general substrate transporter like domains"/>
    <property type="match status" value="1"/>
</dbReference>
<feature type="transmembrane region" description="Helical" evidence="6">
    <location>
        <begin position="405"/>
        <end position="427"/>
    </location>
</feature>
<dbReference type="PANTHER" id="PTHR23501:SF39">
    <property type="entry name" value="MULTIDRUG TRANSPORTER, PUTATIVE (AFU_ORTHOLOGUE AFUA_1G05010)-RELATED"/>
    <property type="match status" value="1"/>
</dbReference>
<feature type="transmembrane region" description="Helical" evidence="6">
    <location>
        <begin position="214"/>
        <end position="234"/>
    </location>
</feature>
<feature type="transmembrane region" description="Helical" evidence="6">
    <location>
        <begin position="157"/>
        <end position="176"/>
    </location>
</feature>
<evidence type="ECO:0000313" key="9">
    <source>
        <dbReference type="Proteomes" id="UP001610335"/>
    </source>
</evidence>